<dbReference type="EMBL" id="GQ379227">
    <property type="protein sequence ID" value="ADE43463.1"/>
    <property type="molecule type" value="Genomic_DNA"/>
</dbReference>
<evidence type="ECO:0000313" key="6">
    <source>
        <dbReference type="EMBL" id="ADE43463.1"/>
    </source>
</evidence>
<dbReference type="RefSeq" id="YP_003714746.1">
    <property type="nucleotide sequence ID" value="NC_014229.1"/>
</dbReference>
<evidence type="ECO:0000259" key="4">
    <source>
        <dbReference type="Pfam" id="PF05048"/>
    </source>
</evidence>
<evidence type="ECO:0000259" key="5">
    <source>
        <dbReference type="Pfam" id="PF13229"/>
    </source>
</evidence>
<dbReference type="InterPro" id="IPR011050">
    <property type="entry name" value="Pectin_lyase_fold/virulence"/>
</dbReference>
<keyword evidence="2" id="KW-0946">Virion</keyword>
<dbReference type="GeneID" id="9284676"/>
<dbReference type="InterPro" id="IPR007742">
    <property type="entry name" value="NosD_dom"/>
</dbReference>
<feature type="domain" description="Periplasmic copper-binding protein NosD beta helix" evidence="4">
    <location>
        <begin position="343"/>
        <end position="471"/>
    </location>
</feature>
<sequence>MDITAGRLESMNQRAWLMVTNYGADASGVVNSHSQIQLALNDARDRGGAWVLVPPGTYLLGATLRIYGNTRLTLMQGAEFQRNHGGTMLLNGDPGQAYGGYTGHSNIIVEGGLWNMRGTTAGMTSSALCMAFGHATNLSVTDLEIRDVPGYHGIEFNSTKHGTIRNCRFRGYVDPGGRDYSEAVQLDLAKSSAVFGGFGPYDNTPTEDVAVTGCYFGASGTAGTTAWPRGIGSHSATIQRWHRRIRISDCAFEGVLQYGVSAYNWEDVTITGNTFVKCGSGVRIRSVIKTDVNDTVNASGVQTNESQTMRNITVTGNTFRYGQAYDNAIIAQGEVNTGTILNLAIVGNTIDGTTGDQSGIRLNYASRVTVGDNVVANVAGTAISTENQDNTVLNGNVIWAAGAHGITMVSSDNSDILGNHIRDPANSGILVQGGSDIQIRDNFVEGANRVASTAYGIRVSTDPVAVAITNNKCRPGNSTTKAVRGLSISSGTGIQRFGNDCRGTWSGSGGTGVQDLSTSPSTVATDLG</sequence>
<dbReference type="SUPFAM" id="SSF51126">
    <property type="entry name" value="Pectin lyase-like"/>
    <property type="match status" value="2"/>
</dbReference>
<feature type="compositionally biased region" description="Polar residues" evidence="3">
    <location>
        <begin position="514"/>
        <end position="528"/>
    </location>
</feature>
<dbReference type="InterPro" id="IPR006626">
    <property type="entry name" value="PbH1"/>
</dbReference>
<organism evidence="6 7">
    <name type="scientific">Streptomyces phage phiSASD1</name>
    <dbReference type="NCBI Taxonomy" id="747763"/>
    <lineage>
        <taxon>Viruses</taxon>
        <taxon>Duplodnaviria</taxon>
        <taxon>Heunggongvirae</taxon>
        <taxon>Uroviricota</taxon>
        <taxon>Caudoviricetes</taxon>
        <taxon>Sasdunavirus</taxon>
        <taxon>Sasdunavirus SASD1</taxon>
    </lineage>
</organism>
<dbReference type="GO" id="GO:0019058">
    <property type="term" value="P:viral life cycle"/>
    <property type="evidence" value="ECO:0007669"/>
    <property type="project" value="UniProtKB-ARBA"/>
</dbReference>
<dbReference type="SMART" id="SM00710">
    <property type="entry name" value="PbH1"/>
    <property type="match status" value="10"/>
</dbReference>
<keyword evidence="7" id="KW-1185">Reference proteome</keyword>
<dbReference type="KEGG" id="vg:9284676"/>
<dbReference type="Gene3D" id="2.160.20.10">
    <property type="entry name" value="Single-stranded right-handed beta-helix, Pectin lyase-like"/>
    <property type="match status" value="1"/>
</dbReference>
<gene>
    <name evidence="6" type="primary">39</name>
    <name evidence="6" type="ORF">phiSA1p19</name>
</gene>
<accession>D7NW65</accession>
<feature type="region of interest" description="Disordered" evidence="3">
    <location>
        <begin position="508"/>
        <end position="528"/>
    </location>
</feature>
<proteinExistence type="predicted"/>
<dbReference type="Pfam" id="PF05048">
    <property type="entry name" value="NosD"/>
    <property type="match status" value="1"/>
</dbReference>
<dbReference type="Pfam" id="PF13229">
    <property type="entry name" value="Beta_helix"/>
    <property type="match status" value="1"/>
</dbReference>
<evidence type="ECO:0000256" key="1">
    <source>
        <dbReference type="ARBA" id="ARBA00004328"/>
    </source>
</evidence>
<dbReference type="InterPro" id="IPR012334">
    <property type="entry name" value="Pectin_lyas_fold"/>
</dbReference>
<dbReference type="GO" id="GO:0044423">
    <property type="term" value="C:virion component"/>
    <property type="evidence" value="ECO:0007669"/>
    <property type="project" value="UniProtKB-KW"/>
</dbReference>
<comment type="subcellular location">
    <subcellularLocation>
        <location evidence="1">Virion</location>
    </subcellularLocation>
</comment>
<dbReference type="GO" id="GO:0051701">
    <property type="term" value="P:biological process involved in interaction with host"/>
    <property type="evidence" value="ECO:0007669"/>
    <property type="project" value="UniProtKB-ARBA"/>
</dbReference>
<evidence type="ECO:0000256" key="3">
    <source>
        <dbReference type="SAM" id="MobiDB-lite"/>
    </source>
</evidence>
<dbReference type="OrthoDB" id="1631at10239"/>
<evidence type="ECO:0000313" key="7">
    <source>
        <dbReference type="Proteomes" id="UP000000384"/>
    </source>
</evidence>
<dbReference type="InterPro" id="IPR039448">
    <property type="entry name" value="Beta_helix"/>
</dbReference>
<feature type="domain" description="Right handed beta helix" evidence="5">
    <location>
        <begin position="136"/>
        <end position="319"/>
    </location>
</feature>
<name>D7NW65_9CAUD</name>
<protein>
    <submittedName>
        <fullName evidence="6">Gp39</fullName>
    </submittedName>
</protein>
<dbReference type="Proteomes" id="UP000000384">
    <property type="component" value="Segment"/>
</dbReference>
<evidence type="ECO:0000256" key="2">
    <source>
        <dbReference type="ARBA" id="ARBA00022844"/>
    </source>
</evidence>
<reference evidence="6 7" key="1">
    <citation type="journal article" date="2010" name="Virology">
        <title>Complete genomic sequence analysis of the temperate bacteriophage phiSASD1 of Streptomyces avermitilis.</title>
        <authorList>
            <person name="Wang S."/>
            <person name="Qiao X."/>
            <person name="Liu X."/>
            <person name="Zhang X."/>
            <person name="Wang C."/>
            <person name="Zhao X."/>
            <person name="Chen Z."/>
            <person name="Wen Y."/>
            <person name="Song Y."/>
        </authorList>
    </citation>
    <scope>NUCLEOTIDE SEQUENCE [LARGE SCALE GENOMIC DNA]</scope>
</reference>